<feature type="binding site" evidence="10">
    <location>
        <position position="40"/>
    </location>
    <ligand>
        <name>[4Fe-4S] cluster</name>
        <dbReference type="ChEBI" id="CHEBI:49883"/>
        <note>4Fe-4S-S-AdoMet</note>
    </ligand>
</feature>
<comment type="subunit">
    <text evidence="10">The FO synthase complex consists of two subunits, CofG and CofH.</text>
</comment>
<evidence type="ECO:0000256" key="11">
    <source>
        <dbReference type="SAM" id="MobiDB-lite"/>
    </source>
</evidence>
<evidence type="ECO:0000256" key="1">
    <source>
        <dbReference type="ARBA" id="ARBA00004712"/>
    </source>
</evidence>
<evidence type="ECO:0000256" key="4">
    <source>
        <dbReference type="ARBA" id="ARBA00022691"/>
    </source>
</evidence>
<evidence type="ECO:0000259" key="12">
    <source>
        <dbReference type="PROSITE" id="PS51918"/>
    </source>
</evidence>
<accession>A0ABW7CB27</accession>
<sequence length="380" mass="41910">MADRTEADCRTHQPLGSLVTYSAAYTLVPTYECFNRCQYCNFRVEPGADRWLGLAEATVKLRSLINPLRDCYKSRSGGFSIAPTSPPSSGPIEILILSGEVHPRSPRRSAWIRRIESLCRLALLEGFLPHANVGPLDREEMAYLKAVNISMGLMIEQVSPALAQTVHRHAPSKDPSRRLAQLAQAGELQIPFTTGLLIGIGETEADRLDSLRAIGQIHRQYGHIQEVIVQPHSPGRDQVWEGEACSAALLLETVAIARELLPPEIAIQVPPNLLKTAELLQRAIELGASDLGGICPIDEVNPTYEHPSLAQLTDWVAAAGGQLRPRLPIYPAFDDWLSNPMRSLVQSWRDFLGSFPDSRDSPGRFDPKPGPTMQKLISRP</sequence>
<feature type="binding site" evidence="10">
    <location>
        <position position="37"/>
    </location>
    <ligand>
        <name>[4Fe-4S] cluster</name>
        <dbReference type="ChEBI" id="CHEBI:49883"/>
        <note>4Fe-4S-S-AdoMet</note>
    </ligand>
</feature>
<dbReference type="NCBIfam" id="NF004884">
    <property type="entry name" value="PRK06245.1"/>
    <property type="match status" value="1"/>
</dbReference>
<comment type="cofactor">
    <cofactor evidence="10">
        <name>[4Fe-4S] cluster</name>
        <dbReference type="ChEBI" id="CHEBI:49883"/>
    </cofactor>
    <text evidence="10">Binds 1 [4Fe-4S] cluster. The cluster is coordinated with 3 cysteines and an exchangeable S-adenosyl-L-methionine.</text>
</comment>
<feature type="domain" description="Radical SAM core" evidence="12">
    <location>
        <begin position="19"/>
        <end position="264"/>
    </location>
</feature>
<comment type="function">
    <text evidence="10">Catalyzes the radical-mediated synthesis of 7,8-didemethyl-8-hydroxy-5-deazariboflavin (FO) from 5-amino-5-(4-hydroxybenzyl)-6-(D-ribitylimino)-5,6-dihydrouracil.</text>
</comment>
<keyword evidence="8 10" id="KW-0456">Lyase</keyword>
<dbReference type="HAMAP" id="MF_01611">
    <property type="entry name" value="FO_synth_sub1"/>
    <property type="match status" value="1"/>
</dbReference>
<dbReference type="InterPro" id="IPR034405">
    <property type="entry name" value="F420"/>
</dbReference>
<evidence type="ECO:0000256" key="9">
    <source>
        <dbReference type="ARBA" id="ARBA00048974"/>
    </source>
</evidence>
<comment type="pathway">
    <text evidence="1 10">Cofactor biosynthesis; coenzyme F0 biosynthesis.</text>
</comment>
<evidence type="ECO:0000256" key="7">
    <source>
        <dbReference type="ARBA" id="ARBA00023014"/>
    </source>
</evidence>
<dbReference type="SUPFAM" id="SSF102114">
    <property type="entry name" value="Radical SAM enzymes"/>
    <property type="match status" value="1"/>
</dbReference>
<keyword evidence="4 10" id="KW-0949">S-adenosyl-L-methionine</keyword>
<evidence type="ECO:0000256" key="3">
    <source>
        <dbReference type="ARBA" id="ARBA00022485"/>
    </source>
</evidence>
<dbReference type="NCBIfam" id="TIGR03550">
    <property type="entry name" value="F420_cofG"/>
    <property type="match status" value="1"/>
</dbReference>
<protein>
    <recommendedName>
        <fullName evidence="2 10">7,8-didemethyl-8-hydroxy-5-deazariboflavin synthase</fullName>
        <ecNumber evidence="2 10">4.3.1.32</ecNumber>
    </recommendedName>
    <alternativeName>
        <fullName evidence="10">FO synthase subunit 1</fullName>
    </alternativeName>
</protein>
<dbReference type="PROSITE" id="PS51918">
    <property type="entry name" value="RADICAL_SAM"/>
    <property type="match status" value="1"/>
</dbReference>
<dbReference type="InterPro" id="IPR007197">
    <property type="entry name" value="rSAM"/>
</dbReference>
<evidence type="ECO:0000256" key="6">
    <source>
        <dbReference type="ARBA" id="ARBA00023004"/>
    </source>
</evidence>
<evidence type="ECO:0000256" key="2">
    <source>
        <dbReference type="ARBA" id="ARBA00012126"/>
    </source>
</evidence>
<comment type="caution">
    <text evidence="13">The sequence shown here is derived from an EMBL/GenBank/DDBJ whole genome shotgun (WGS) entry which is preliminary data.</text>
</comment>
<dbReference type="PANTHER" id="PTHR43076:SF15">
    <property type="entry name" value="7,8-DIDEMETHYL-8-HYDROXY-5-DEAZARIBOFLAVIN SYNTHASE"/>
    <property type="match status" value="1"/>
</dbReference>
<evidence type="ECO:0000256" key="8">
    <source>
        <dbReference type="ARBA" id="ARBA00023239"/>
    </source>
</evidence>
<keyword evidence="7 10" id="KW-0411">Iron-sulfur</keyword>
<dbReference type="CDD" id="cd01335">
    <property type="entry name" value="Radical_SAM"/>
    <property type="match status" value="1"/>
</dbReference>
<organism evidence="13 14">
    <name type="scientific">Limnothrix redekei LRLZ20PSL1</name>
    <dbReference type="NCBI Taxonomy" id="3112953"/>
    <lineage>
        <taxon>Bacteria</taxon>
        <taxon>Bacillati</taxon>
        <taxon>Cyanobacteriota</taxon>
        <taxon>Cyanophyceae</taxon>
        <taxon>Pseudanabaenales</taxon>
        <taxon>Pseudanabaenaceae</taxon>
        <taxon>Limnothrix</taxon>
    </lineage>
</organism>
<gene>
    <name evidence="10 13" type="primary">cofG</name>
    <name evidence="13" type="ORF">VPK24_10685</name>
</gene>
<proteinExistence type="inferred from homology"/>
<dbReference type="Proteomes" id="UP001604335">
    <property type="component" value="Unassembled WGS sequence"/>
</dbReference>
<keyword evidence="3 10" id="KW-0004">4Fe-4S</keyword>
<keyword evidence="14" id="KW-1185">Reference proteome</keyword>
<name>A0ABW7CB27_9CYAN</name>
<feature type="region of interest" description="Disordered" evidence="11">
    <location>
        <begin position="358"/>
        <end position="380"/>
    </location>
</feature>
<keyword evidence="5 10" id="KW-0479">Metal-binding</keyword>
<dbReference type="EC" id="4.3.1.32" evidence="2 10"/>
<dbReference type="InterPro" id="IPR019939">
    <property type="entry name" value="CofG_family"/>
</dbReference>
<evidence type="ECO:0000313" key="13">
    <source>
        <dbReference type="EMBL" id="MFG3818102.1"/>
    </source>
</evidence>
<evidence type="ECO:0000256" key="10">
    <source>
        <dbReference type="HAMAP-Rule" id="MF_01611"/>
    </source>
</evidence>
<evidence type="ECO:0000256" key="5">
    <source>
        <dbReference type="ARBA" id="ARBA00022723"/>
    </source>
</evidence>
<dbReference type="SFLD" id="SFLDG01064">
    <property type="entry name" value="F420__menaquinone_cofactor_bio"/>
    <property type="match status" value="1"/>
</dbReference>
<dbReference type="InterPro" id="IPR006638">
    <property type="entry name" value="Elp3/MiaA/NifB-like_rSAM"/>
</dbReference>
<keyword evidence="6 10" id="KW-0408">Iron</keyword>
<feature type="compositionally biased region" description="Basic and acidic residues" evidence="11">
    <location>
        <begin position="358"/>
        <end position="367"/>
    </location>
</feature>
<dbReference type="SMART" id="SM00729">
    <property type="entry name" value="Elp3"/>
    <property type="match status" value="1"/>
</dbReference>
<comment type="similarity">
    <text evidence="10">Belongs to the radical SAM superfamily. CofG family.</text>
</comment>
<dbReference type="RefSeq" id="WP_393013046.1">
    <property type="nucleotide sequence ID" value="NZ_JAZAQF010000059.1"/>
</dbReference>
<feature type="binding site" evidence="10">
    <location>
        <position position="33"/>
    </location>
    <ligand>
        <name>[4Fe-4S] cluster</name>
        <dbReference type="ChEBI" id="CHEBI:49883"/>
        <note>4Fe-4S-S-AdoMet</note>
    </ligand>
</feature>
<dbReference type="InterPro" id="IPR013785">
    <property type="entry name" value="Aldolase_TIM"/>
</dbReference>
<dbReference type="PANTHER" id="PTHR43076">
    <property type="entry name" value="FO SYNTHASE (COFH)"/>
    <property type="match status" value="1"/>
</dbReference>
<dbReference type="EMBL" id="JAZAQF010000059">
    <property type="protein sequence ID" value="MFG3818102.1"/>
    <property type="molecule type" value="Genomic_DNA"/>
</dbReference>
<reference evidence="14" key="1">
    <citation type="journal article" date="2024" name="Algal Res.">
        <title>Biochemical, toxicological and genomic investigation of a high-biomass producing Limnothrix strain isolated from Italian shallow drinking water reservoir.</title>
        <authorList>
            <person name="Simonazzi M."/>
            <person name="Shishido T.K."/>
            <person name="Delbaje E."/>
            <person name="Wahlsten M."/>
            <person name="Fewer D.P."/>
            <person name="Sivonen K."/>
            <person name="Pezzolesi L."/>
            <person name="Pistocchi R."/>
        </authorList>
    </citation>
    <scope>NUCLEOTIDE SEQUENCE [LARGE SCALE GENOMIC DNA]</scope>
    <source>
        <strain evidence="14">LRLZ20PSL1</strain>
    </source>
</reference>
<evidence type="ECO:0000313" key="14">
    <source>
        <dbReference type="Proteomes" id="UP001604335"/>
    </source>
</evidence>
<comment type="catalytic activity">
    <reaction evidence="9 10">
        <text>5-amino-5-(4-hydroxybenzyl)-6-(D-ribitylimino)-5,6-dihydrouracil + S-adenosyl-L-methionine = 7,8-didemethyl-8-hydroxy-5-deazariboflavin + 5'-deoxyadenosine + L-methionine + NH4(+) + H(+)</text>
        <dbReference type="Rhea" id="RHEA:55204"/>
        <dbReference type="ChEBI" id="CHEBI:15378"/>
        <dbReference type="ChEBI" id="CHEBI:17319"/>
        <dbReference type="ChEBI" id="CHEBI:28938"/>
        <dbReference type="ChEBI" id="CHEBI:57844"/>
        <dbReference type="ChEBI" id="CHEBI:59789"/>
        <dbReference type="ChEBI" id="CHEBI:59904"/>
        <dbReference type="ChEBI" id="CHEBI:85936"/>
        <dbReference type="EC" id="4.3.1.32"/>
    </reaction>
</comment>
<dbReference type="Gene3D" id="3.20.20.70">
    <property type="entry name" value="Aldolase class I"/>
    <property type="match status" value="1"/>
</dbReference>
<dbReference type="InterPro" id="IPR058240">
    <property type="entry name" value="rSAM_sf"/>
</dbReference>
<dbReference type="SFLD" id="SFLDS00029">
    <property type="entry name" value="Radical_SAM"/>
    <property type="match status" value="1"/>
</dbReference>